<keyword evidence="2" id="KW-0489">Methyltransferase</keyword>
<dbReference type="InterPro" id="IPR002941">
    <property type="entry name" value="DNA_methylase_N4/N6"/>
</dbReference>
<sequence length="285" mass="33044">KDLLEELNTGALDMEITGFDMKEIEDLMTQFHVPEEGLTDDDAVPEATESVTCKGDLWILGNHRLLCGDATVLSDVEKLMGGEKADMVFTDPPYGINLDTDFTWMKGFAPAHSYKKVEGDDVEFDPSYWLELFVYVKEQFWWGADYYLKNLIRDSTKDSWFVWDKRLEERMDKAYGSGFELCWSKNKHKREIVRVKWLGAMGTETQDIRTRVHPTQKPIQLSTWFLEKFSKLGQIIIDLFGGSGSTLIACEKLGRRCYMMEIDEHYCDVIIKRWEDLTGLQAERL</sequence>
<comment type="similarity">
    <text evidence="1">Belongs to the N(4)/N(6)-methyltransferase family.</text>
</comment>
<dbReference type="InterPro" id="IPR029063">
    <property type="entry name" value="SAM-dependent_MTases_sf"/>
</dbReference>
<accession>A0A0F9J4G5</accession>
<dbReference type="InterPro" id="IPR001091">
    <property type="entry name" value="RM_Methyltransferase"/>
</dbReference>
<dbReference type="GO" id="GO:0008170">
    <property type="term" value="F:N-methyltransferase activity"/>
    <property type="evidence" value="ECO:0007669"/>
    <property type="project" value="InterPro"/>
</dbReference>
<name>A0A0F9J4G5_9ZZZZ</name>
<feature type="non-terminal residue" evidence="5">
    <location>
        <position position="1"/>
    </location>
</feature>
<keyword evidence="3" id="KW-0808">Transferase</keyword>
<evidence type="ECO:0000256" key="1">
    <source>
        <dbReference type="ARBA" id="ARBA00006594"/>
    </source>
</evidence>
<organism evidence="5">
    <name type="scientific">marine sediment metagenome</name>
    <dbReference type="NCBI Taxonomy" id="412755"/>
    <lineage>
        <taxon>unclassified sequences</taxon>
        <taxon>metagenomes</taxon>
        <taxon>ecological metagenomes</taxon>
    </lineage>
</organism>
<evidence type="ECO:0000256" key="3">
    <source>
        <dbReference type="ARBA" id="ARBA00022679"/>
    </source>
</evidence>
<dbReference type="InterPro" id="IPR002052">
    <property type="entry name" value="DNA_methylase_N6_adenine_CS"/>
</dbReference>
<comment type="caution">
    <text evidence="5">The sequence shown here is derived from an EMBL/GenBank/DDBJ whole genome shotgun (WGS) entry which is preliminary data.</text>
</comment>
<dbReference type="GO" id="GO:0003677">
    <property type="term" value="F:DNA binding"/>
    <property type="evidence" value="ECO:0007669"/>
    <property type="project" value="InterPro"/>
</dbReference>
<dbReference type="PROSITE" id="PS00092">
    <property type="entry name" value="N6_MTASE"/>
    <property type="match status" value="1"/>
</dbReference>
<dbReference type="Gene3D" id="3.40.50.150">
    <property type="entry name" value="Vaccinia Virus protein VP39"/>
    <property type="match status" value="1"/>
</dbReference>
<evidence type="ECO:0000313" key="5">
    <source>
        <dbReference type="EMBL" id="KKM64639.1"/>
    </source>
</evidence>
<evidence type="ECO:0000259" key="4">
    <source>
        <dbReference type="Pfam" id="PF01555"/>
    </source>
</evidence>
<evidence type="ECO:0000256" key="2">
    <source>
        <dbReference type="ARBA" id="ARBA00022603"/>
    </source>
</evidence>
<dbReference type="EMBL" id="LAZR01010864">
    <property type="protein sequence ID" value="KKM64639.1"/>
    <property type="molecule type" value="Genomic_DNA"/>
</dbReference>
<gene>
    <name evidence="5" type="ORF">LCGC14_1499400</name>
</gene>
<dbReference type="GO" id="GO:0032259">
    <property type="term" value="P:methylation"/>
    <property type="evidence" value="ECO:0007669"/>
    <property type="project" value="UniProtKB-KW"/>
</dbReference>
<dbReference type="SUPFAM" id="SSF53335">
    <property type="entry name" value="S-adenosyl-L-methionine-dependent methyltransferases"/>
    <property type="match status" value="1"/>
</dbReference>
<proteinExistence type="inferred from homology"/>
<dbReference type="Pfam" id="PF01555">
    <property type="entry name" value="N6_N4_Mtase"/>
    <property type="match status" value="1"/>
</dbReference>
<feature type="domain" description="DNA methylase N-4/N-6" evidence="4">
    <location>
        <begin position="169"/>
        <end position="271"/>
    </location>
</feature>
<protein>
    <recommendedName>
        <fullName evidence="4">DNA methylase N-4/N-6 domain-containing protein</fullName>
    </recommendedName>
</protein>
<dbReference type="AlphaFoldDB" id="A0A0F9J4G5"/>
<dbReference type="PRINTS" id="PR00508">
    <property type="entry name" value="S21N4MTFRASE"/>
</dbReference>
<reference evidence="5" key="1">
    <citation type="journal article" date="2015" name="Nature">
        <title>Complex archaea that bridge the gap between prokaryotes and eukaryotes.</title>
        <authorList>
            <person name="Spang A."/>
            <person name="Saw J.H."/>
            <person name="Jorgensen S.L."/>
            <person name="Zaremba-Niedzwiedzka K."/>
            <person name="Martijn J."/>
            <person name="Lind A.E."/>
            <person name="van Eijk R."/>
            <person name="Schleper C."/>
            <person name="Guy L."/>
            <person name="Ettema T.J."/>
        </authorList>
    </citation>
    <scope>NUCLEOTIDE SEQUENCE</scope>
</reference>